<sequence length="350" mass="39146">MTPPIPLSEWAEQNGIPRRTAYNWAKNGTLPVPFHRSITGRITVLVDDEDQADADRLHPFSQAYAEALNLPASVYTGANYYSQVLEAWGRNLYDTVDLELRPAVLHLALPAACNRPKRDVFFRLADWLGRIEPAAWFADTGFLRAAWMLRDRPVIKDADSFLRGWPTGAHSFKWRDELDRVVEEYAEQNAASPDDEEPALELVAEYGLIALDNSGFVWRRESMRNAMEPLARERAGDKTVKVLGPDRGDLWDLKALLNEPMYTAVRPAARATARLLCAQTGVAPDDPAPADGHPIYELAYPACKAAVRAAIAPLVHSSHVREMDAFRLIALGKPFPELPTWLRPAEQDIS</sequence>
<comment type="caution">
    <text evidence="1">The sequence shown here is derived from an EMBL/GenBank/DDBJ whole genome shotgun (WGS) entry which is preliminary data.</text>
</comment>
<protein>
    <submittedName>
        <fullName evidence="1">Uncharacterized protein</fullName>
    </submittedName>
</protein>
<gene>
    <name evidence="1" type="ORF">E0H75_42230</name>
</gene>
<evidence type="ECO:0000313" key="1">
    <source>
        <dbReference type="EMBL" id="TCC33879.1"/>
    </source>
</evidence>
<organism evidence="1 2">
    <name type="scientific">Kribbella capetownensis</name>
    <dbReference type="NCBI Taxonomy" id="1572659"/>
    <lineage>
        <taxon>Bacteria</taxon>
        <taxon>Bacillati</taxon>
        <taxon>Actinomycetota</taxon>
        <taxon>Actinomycetes</taxon>
        <taxon>Propionibacteriales</taxon>
        <taxon>Kribbellaceae</taxon>
        <taxon>Kribbella</taxon>
    </lineage>
</organism>
<dbReference type="Proteomes" id="UP000293342">
    <property type="component" value="Unassembled WGS sequence"/>
</dbReference>
<name>A0A4R0IM00_9ACTN</name>
<proteinExistence type="predicted"/>
<dbReference type="RefSeq" id="WP_131519366.1">
    <property type="nucleotide sequence ID" value="NZ_SJKD01000019.1"/>
</dbReference>
<reference evidence="1 2" key="1">
    <citation type="submission" date="2019-02" db="EMBL/GenBank/DDBJ databases">
        <title>Kribbella capetownensis sp. nov. and Kribbella speibonae sp. nov., isolated from soil.</title>
        <authorList>
            <person name="Curtis S.M."/>
            <person name="Norton I."/>
            <person name="Everest G.J."/>
            <person name="Meyers P.R."/>
        </authorList>
    </citation>
    <scope>NUCLEOTIDE SEQUENCE [LARGE SCALE GENOMIC DNA]</scope>
    <source>
        <strain evidence="1 2">YM53</strain>
    </source>
</reference>
<dbReference type="AlphaFoldDB" id="A0A4R0IM00"/>
<keyword evidence="2" id="KW-1185">Reference proteome</keyword>
<evidence type="ECO:0000313" key="2">
    <source>
        <dbReference type="Proteomes" id="UP000293342"/>
    </source>
</evidence>
<accession>A0A4R0IM00</accession>
<dbReference type="OrthoDB" id="9814833at2"/>
<dbReference type="EMBL" id="SJKD01000019">
    <property type="protein sequence ID" value="TCC33879.1"/>
    <property type="molecule type" value="Genomic_DNA"/>
</dbReference>